<evidence type="ECO:0000256" key="7">
    <source>
        <dbReference type="SAM" id="MobiDB-lite"/>
    </source>
</evidence>
<evidence type="ECO:0000256" key="3">
    <source>
        <dbReference type="ARBA" id="ARBA00023134"/>
    </source>
</evidence>
<sequence>MSPGARSYGEVLVKWAPDEPVHLFPRWVTSVTGVGDGWKRTWDFVLYKCRSWVLTWSILGEDPSECNGTQDSITNHRPQTTDDDGWGRDLNGARKFYISQGGGQGRPGQGGEARRGKQEIEGDVLPPEVGSAIEALWKDRGVQECFKRSREYQLNDSARYYFDNIARIAAPDYMPNDQDVLRSRVKTTGITETTFIIGDLTYRMRR</sequence>
<keyword evidence="3 5" id="KW-0342">GTP-binding</keyword>
<organism evidence="8 9">
    <name type="scientific">Verticillium longisporum</name>
    <name type="common">Verticillium dahliae var. longisporum</name>
    <dbReference type="NCBI Taxonomy" id="100787"/>
    <lineage>
        <taxon>Eukaryota</taxon>
        <taxon>Fungi</taxon>
        <taxon>Dikarya</taxon>
        <taxon>Ascomycota</taxon>
        <taxon>Pezizomycotina</taxon>
        <taxon>Sordariomycetes</taxon>
        <taxon>Hypocreomycetidae</taxon>
        <taxon>Glomerellales</taxon>
        <taxon>Plectosphaerellaceae</taxon>
        <taxon>Verticillium</taxon>
    </lineage>
</organism>
<accession>A0A0G4LI37</accession>
<protein>
    <submittedName>
        <fullName evidence="8">Uncharacterized protein</fullName>
    </submittedName>
</protein>
<dbReference type="GO" id="GO:0000750">
    <property type="term" value="P:pheromone-dependent signal transduction involved in conjugation with cellular fusion"/>
    <property type="evidence" value="ECO:0007669"/>
    <property type="project" value="TreeGrafter"/>
</dbReference>
<proteinExistence type="predicted"/>
<dbReference type="InterPro" id="IPR011025">
    <property type="entry name" value="GproteinA_insert"/>
</dbReference>
<keyword evidence="2 5" id="KW-0547">Nucleotide-binding</keyword>
<dbReference type="GO" id="GO:0005525">
    <property type="term" value="F:GTP binding"/>
    <property type="evidence" value="ECO:0007669"/>
    <property type="project" value="UniProtKB-KW"/>
</dbReference>
<evidence type="ECO:0000313" key="8">
    <source>
        <dbReference type="EMBL" id="CRK21584.1"/>
    </source>
</evidence>
<keyword evidence="4" id="KW-0807">Transducer</keyword>
<dbReference type="GO" id="GO:0005737">
    <property type="term" value="C:cytoplasm"/>
    <property type="evidence" value="ECO:0007669"/>
    <property type="project" value="TreeGrafter"/>
</dbReference>
<dbReference type="GO" id="GO:0046872">
    <property type="term" value="F:metal ion binding"/>
    <property type="evidence" value="ECO:0007669"/>
    <property type="project" value="UniProtKB-KW"/>
</dbReference>
<dbReference type="InterPro" id="IPR027417">
    <property type="entry name" value="P-loop_NTPase"/>
</dbReference>
<gene>
    <name evidence="8" type="ORF">BN1723_002724</name>
</gene>
<dbReference type="InterPro" id="IPR001019">
    <property type="entry name" value="Gprotein_alpha_su"/>
</dbReference>
<dbReference type="Gene3D" id="3.40.50.300">
    <property type="entry name" value="P-loop containing nucleotide triphosphate hydrolases"/>
    <property type="match status" value="1"/>
</dbReference>
<dbReference type="PANTHER" id="PTHR10218">
    <property type="entry name" value="GTP-BINDING PROTEIN ALPHA SUBUNIT"/>
    <property type="match status" value="1"/>
</dbReference>
<feature type="binding site" evidence="5">
    <location>
        <begin position="181"/>
        <end position="187"/>
    </location>
    <ligand>
        <name>GTP</name>
        <dbReference type="ChEBI" id="CHEBI:37565"/>
    </ligand>
</feature>
<dbReference type="SMART" id="SM00275">
    <property type="entry name" value="G_alpha"/>
    <property type="match status" value="1"/>
</dbReference>
<feature type="compositionally biased region" description="Gly residues" evidence="7">
    <location>
        <begin position="100"/>
        <end position="111"/>
    </location>
</feature>
<reference evidence="9" key="1">
    <citation type="submission" date="2015-05" db="EMBL/GenBank/DDBJ databases">
        <authorList>
            <person name="Fogelqvist Johan"/>
        </authorList>
    </citation>
    <scope>NUCLEOTIDE SEQUENCE [LARGE SCALE GENOMIC DNA]</scope>
</reference>
<evidence type="ECO:0000256" key="2">
    <source>
        <dbReference type="ARBA" id="ARBA00022741"/>
    </source>
</evidence>
<name>A0A0G4LI37_VERLO</name>
<evidence type="ECO:0000256" key="4">
    <source>
        <dbReference type="ARBA" id="ARBA00023224"/>
    </source>
</evidence>
<feature type="binding site" evidence="5">
    <location>
        <begin position="156"/>
        <end position="157"/>
    </location>
    <ligand>
        <name>GTP</name>
        <dbReference type="ChEBI" id="CHEBI:37565"/>
    </ligand>
</feature>
<evidence type="ECO:0000256" key="1">
    <source>
        <dbReference type="ARBA" id="ARBA00022723"/>
    </source>
</evidence>
<dbReference type="PROSITE" id="PS51882">
    <property type="entry name" value="G_ALPHA"/>
    <property type="match status" value="1"/>
</dbReference>
<dbReference type="SUPFAM" id="SSF47895">
    <property type="entry name" value="Transducin (alpha subunit), insertion domain"/>
    <property type="match status" value="1"/>
</dbReference>
<dbReference type="AlphaFoldDB" id="A0A0G4LI37"/>
<dbReference type="Pfam" id="PF00503">
    <property type="entry name" value="G-alpha"/>
    <property type="match status" value="1"/>
</dbReference>
<dbReference type="Proteomes" id="UP000045706">
    <property type="component" value="Unassembled WGS sequence"/>
</dbReference>
<evidence type="ECO:0000256" key="6">
    <source>
        <dbReference type="PIRSR" id="PIRSR601019-2"/>
    </source>
</evidence>
<keyword evidence="1 6" id="KW-0479">Metal-binding</keyword>
<dbReference type="Gene3D" id="1.10.400.10">
    <property type="entry name" value="GI Alpha 1, domain 2-like"/>
    <property type="match status" value="1"/>
</dbReference>
<dbReference type="GO" id="GO:0005834">
    <property type="term" value="C:heterotrimeric G-protein complex"/>
    <property type="evidence" value="ECO:0007669"/>
    <property type="project" value="TreeGrafter"/>
</dbReference>
<keyword evidence="6" id="KW-0460">Magnesium</keyword>
<dbReference type="GO" id="GO:0003924">
    <property type="term" value="F:GTPase activity"/>
    <property type="evidence" value="ECO:0007669"/>
    <property type="project" value="InterPro"/>
</dbReference>
<feature type="binding site" evidence="6">
    <location>
        <position position="187"/>
    </location>
    <ligand>
        <name>Mg(2+)</name>
        <dbReference type="ChEBI" id="CHEBI:18420"/>
    </ligand>
</feature>
<feature type="region of interest" description="Disordered" evidence="7">
    <location>
        <begin position="97"/>
        <end position="118"/>
    </location>
</feature>
<evidence type="ECO:0000256" key="5">
    <source>
        <dbReference type="PIRSR" id="PIRSR601019-1"/>
    </source>
</evidence>
<dbReference type="PANTHER" id="PTHR10218:SF302">
    <property type="entry name" value="GUANINE NUCLEOTIDE-BINDING PROTEIN ALPHA-5 SUBUNIT"/>
    <property type="match status" value="1"/>
</dbReference>
<dbReference type="GO" id="GO:0007186">
    <property type="term" value="P:G protein-coupled receptor signaling pathway"/>
    <property type="evidence" value="ECO:0007669"/>
    <property type="project" value="InterPro"/>
</dbReference>
<dbReference type="GO" id="GO:0031683">
    <property type="term" value="F:G-protein beta/gamma-subunit complex binding"/>
    <property type="evidence" value="ECO:0007669"/>
    <property type="project" value="InterPro"/>
</dbReference>
<dbReference type="EMBL" id="CVQI01012224">
    <property type="protein sequence ID" value="CRK21584.1"/>
    <property type="molecule type" value="Genomic_DNA"/>
</dbReference>
<dbReference type="GO" id="GO:0001664">
    <property type="term" value="F:G protein-coupled receptor binding"/>
    <property type="evidence" value="ECO:0007669"/>
    <property type="project" value="TreeGrafter"/>
</dbReference>
<evidence type="ECO:0000313" key="9">
    <source>
        <dbReference type="Proteomes" id="UP000045706"/>
    </source>
</evidence>